<evidence type="ECO:0000256" key="1">
    <source>
        <dbReference type="ARBA" id="ARBA00004429"/>
    </source>
</evidence>
<dbReference type="InterPro" id="IPR004681">
    <property type="entry name" value="TRAP_DctM"/>
</dbReference>
<dbReference type="AlphaFoldDB" id="A0AAW9S713"/>
<evidence type="ECO:0000256" key="3">
    <source>
        <dbReference type="ARBA" id="ARBA00022519"/>
    </source>
</evidence>
<evidence type="ECO:0000256" key="8">
    <source>
        <dbReference type="SAM" id="Phobius"/>
    </source>
</evidence>
<evidence type="ECO:0000313" key="10">
    <source>
        <dbReference type="EMBL" id="MEN9059714.1"/>
    </source>
</evidence>
<gene>
    <name evidence="10" type="ORF">ABFB10_00350</name>
</gene>
<keyword evidence="4 8" id="KW-0812">Transmembrane</keyword>
<comment type="subcellular location">
    <subcellularLocation>
        <location evidence="1 7">Cell inner membrane</location>
        <topology evidence="1 7">Multi-pass membrane protein</topology>
    </subcellularLocation>
</comment>
<dbReference type="EMBL" id="JBDNCH010000001">
    <property type="protein sequence ID" value="MEN9059714.1"/>
    <property type="molecule type" value="Genomic_DNA"/>
</dbReference>
<dbReference type="PANTHER" id="PTHR33362:SF2">
    <property type="entry name" value="TRAP TRANSPORTER LARGE PERMEASE PROTEIN"/>
    <property type="match status" value="1"/>
</dbReference>
<keyword evidence="6 8" id="KW-0472">Membrane</keyword>
<comment type="function">
    <text evidence="7">Part of the tripartite ATP-independent periplasmic (TRAP) transport system.</text>
</comment>
<organism evidence="10 11">
    <name type="scientific">Ponticoccus litoralis</name>
    <dbReference type="NCBI Taxonomy" id="422297"/>
    <lineage>
        <taxon>Bacteria</taxon>
        <taxon>Pseudomonadati</taxon>
        <taxon>Pseudomonadota</taxon>
        <taxon>Alphaproteobacteria</taxon>
        <taxon>Rhodobacterales</taxon>
        <taxon>Roseobacteraceae</taxon>
        <taxon>Ponticoccus</taxon>
    </lineage>
</organism>
<keyword evidence="7" id="KW-0813">Transport</keyword>
<keyword evidence="5 8" id="KW-1133">Transmembrane helix</keyword>
<dbReference type="Proteomes" id="UP001428774">
    <property type="component" value="Unassembled WGS sequence"/>
</dbReference>
<sequence length="101" mass="10913">MVMDITAILILLAPVLVPLTETIGLDPIHAGIIFILSLNISLMTPPVGACLFVLSSVTGEKIERITVKLVPFLLAELGVLIVYAYWEDAALLLPRLLGFTN</sequence>
<feature type="domain" description="TRAP C4-dicarboxylate transport system permease DctM subunit" evidence="9">
    <location>
        <begin position="1"/>
        <end position="86"/>
    </location>
</feature>
<keyword evidence="11" id="KW-1185">Reference proteome</keyword>
<evidence type="ECO:0000313" key="11">
    <source>
        <dbReference type="Proteomes" id="UP001428774"/>
    </source>
</evidence>
<dbReference type="InterPro" id="IPR010656">
    <property type="entry name" value="DctM"/>
</dbReference>
<protein>
    <submittedName>
        <fullName evidence="10">TRAP transporter large permease subunit</fullName>
    </submittedName>
</protein>
<name>A0AAW9S713_9RHOB</name>
<proteinExistence type="predicted"/>
<dbReference type="GO" id="GO:0005886">
    <property type="term" value="C:plasma membrane"/>
    <property type="evidence" value="ECO:0007669"/>
    <property type="project" value="UniProtKB-SubCell"/>
</dbReference>
<evidence type="ECO:0000256" key="6">
    <source>
        <dbReference type="ARBA" id="ARBA00023136"/>
    </source>
</evidence>
<dbReference type="Pfam" id="PF06808">
    <property type="entry name" value="DctM"/>
    <property type="match status" value="1"/>
</dbReference>
<feature type="transmembrane region" description="Helical" evidence="8">
    <location>
        <begin position="66"/>
        <end position="86"/>
    </location>
</feature>
<evidence type="ECO:0000256" key="4">
    <source>
        <dbReference type="ARBA" id="ARBA00022692"/>
    </source>
</evidence>
<evidence type="ECO:0000256" key="5">
    <source>
        <dbReference type="ARBA" id="ARBA00022989"/>
    </source>
</evidence>
<evidence type="ECO:0000259" key="9">
    <source>
        <dbReference type="Pfam" id="PF06808"/>
    </source>
</evidence>
<evidence type="ECO:0000256" key="2">
    <source>
        <dbReference type="ARBA" id="ARBA00022475"/>
    </source>
</evidence>
<dbReference type="GO" id="GO:0022857">
    <property type="term" value="F:transmembrane transporter activity"/>
    <property type="evidence" value="ECO:0007669"/>
    <property type="project" value="UniProtKB-UniRule"/>
</dbReference>
<evidence type="ECO:0000256" key="7">
    <source>
        <dbReference type="RuleBase" id="RU369079"/>
    </source>
</evidence>
<comment type="caution">
    <text evidence="10">The sequence shown here is derived from an EMBL/GenBank/DDBJ whole genome shotgun (WGS) entry which is preliminary data.</text>
</comment>
<keyword evidence="2" id="KW-1003">Cell membrane</keyword>
<accession>A0AAW9S713</accession>
<dbReference type="PANTHER" id="PTHR33362">
    <property type="entry name" value="SIALIC ACID TRAP TRANSPORTER PERMEASE PROTEIN SIAT-RELATED"/>
    <property type="match status" value="1"/>
</dbReference>
<keyword evidence="3 7" id="KW-0997">Cell inner membrane</keyword>
<feature type="transmembrane region" description="Helical" evidence="8">
    <location>
        <begin position="32"/>
        <end position="54"/>
    </location>
</feature>
<reference evidence="10 11" key="1">
    <citation type="submission" date="2024-05" db="EMBL/GenBank/DDBJ databases">
        <title>Genome sequence of Ponticoccus litoralis KCCM 90028.</title>
        <authorList>
            <person name="Kim J.M."/>
            <person name="Lee J.K."/>
            <person name="Choi B.J."/>
            <person name="Bayburt H."/>
            <person name="Baek J.H."/>
            <person name="Jeon C.O."/>
        </authorList>
    </citation>
    <scope>NUCLEOTIDE SEQUENCE [LARGE SCALE GENOMIC DNA]</scope>
    <source>
        <strain evidence="10 11">KCCM 90028</strain>
    </source>
</reference>